<accession>A0A9Y2AKL5</accession>
<dbReference type="AlphaFoldDB" id="A0A9Y2AKL5"/>
<dbReference type="PANTHER" id="PTHR35271">
    <property type="entry name" value="ABC TRANSPORTER, SUBSTRATE-BINDING LIPOPROTEIN-RELATED"/>
    <property type="match status" value="1"/>
</dbReference>
<dbReference type="Pfam" id="PF04392">
    <property type="entry name" value="ABC_sub_bind"/>
    <property type="match status" value="1"/>
</dbReference>
<gene>
    <name evidence="1" type="ORF">P3F81_05260</name>
</gene>
<proteinExistence type="predicted"/>
<protein>
    <submittedName>
        <fullName evidence="1">ABC transporter substrate-binding protein</fullName>
    </submittedName>
</protein>
<dbReference type="InterPro" id="IPR007487">
    <property type="entry name" value="ABC_transpt-TYRBP-like"/>
</dbReference>
<reference evidence="1" key="1">
    <citation type="submission" date="2023-03" db="EMBL/GenBank/DDBJ databases">
        <title>Selenobaculum gbiensis gen. nov. sp. nov., a new bacterium isolated from the gut microbiota of IBD patient.</title>
        <authorList>
            <person name="Yeo S."/>
            <person name="Park H."/>
            <person name="Huh C.S."/>
        </authorList>
    </citation>
    <scope>NUCLEOTIDE SEQUENCE</scope>
    <source>
        <strain evidence="1">ICN-92133</strain>
    </source>
</reference>
<dbReference type="KEGG" id="sgbi:P3F81_05260"/>
<dbReference type="EMBL" id="CP120678">
    <property type="protein sequence ID" value="WIW71707.1"/>
    <property type="molecule type" value="Genomic_DNA"/>
</dbReference>
<dbReference type="RefSeq" id="WP_147670690.1">
    <property type="nucleotide sequence ID" value="NZ_CP120678.1"/>
</dbReference>
<name>A0A9Y2AKL5_9FIRM</name>
<dbReference type="Gene3D" id="3.40.50.2300">
    <property type="match status" value="2"/>
</dbReference>
<dbReference type="Proteomes" id="UP001243623">
    <property type="component" value="Chromosome"/>
</dbReference>
<evidence type="ECO:0000313" key="1">
    <source>
        <dbReference type="EMBL" id="WIW71707.1"/>
    </source>
</evidence>
<organism evidence="1 2">
    <name type="scientific">Selenobaculum gibii</name>
    <dbReference type="NCBI Taxonomy" id="3054208"/>
    <lineage>
        <taxon>Bacteria</taxon>
        <taxon>Bacillati</taxon>
        <taxon>Bacillota</taxon>
        <taxon>Negativicutes</taxon>
        <taxon>Selenomonadales</taxon>
        <taxon>Selenomonadaceae</taxon>
        <taxon>Selenobaculum</taxon>
    </lineage>
</organism>
<keyword evidence="2" id="KW-1185">Reference proteome</keyword>
<dbReference type="CDD" id="cd06325">
    <property type="entry name" value="PBP1_ABC_unchar_transporter"/>
    <property type="match status" value="1"/>
</dbReference>
<dbReference type="PANTHER" id="PTHR35271:SF1">
    <property type="entry name" value="ABC TRANSPORTER, SUBSTRATE-BINDING LIPOPROTEIN"/>
    <property type="match status" value="1"/>
</dbReference>
<evidence type="ECO:0000313" key="2">
    <source>
        <dbReference type="Proteomes" id="UP001243623"/>
    </source>
</evidence>
<sequence length="290" mass="31527">MFHIGILQLTQNLDDAVKGFKQGLHNAKIEAAFHYMNADGNVEELSKLARALADLKVDLIFACSTPAAKAAKELSENIPVIFTPVFDPMSVKLVSNIEKPGGKVTGMSGMVNAVAKVDFIQLLLPNIQHIAMLYHEKDENSCIEASNFRKAVENKIKLSNIIIQCQEDLSLLEENLPHDIDALFLPIGKIVEENFASIVYYTDSRNIPIIASHAPNVSAGALGALVANHASLGEDCAKQAYKILIEKKSPAEIPVGITTAPEILLNAFVADNLEISLPSTLTEKAKEIFQ</sequence>